<dbReference type="InterPro" id="IPR002477">
    <property type="entry name" value="Peptidoglycan-bd-like"/>
</dbReference>
<dbReference type="InterPro" id="IPR051202">
    <property type="entry name" value="Peptidase_C40"/>
</dbReference>
<accession>A0A6I1FW35</accession>
<proteinExistence type="inferred from homology"/>
<evidence type="ECO:0000256" key="5">
    <source>
        <dbReference type="SAM" id="SignalP"/>
    </source>
</evidence>
<keyword evidence="2" id="KW-0645">Protease</keyword>
<feature type="signal peptide" evidence="5">
    <location>
        <begin position="1"/>
        <end position="23"/>
    </location>
</feature>
<evidence type="ECO:0000313" key="8">
    <source>
        <dbReference type="Proteomes" id="UP000429595"/>
    </source>
</evidence>
<dbReference type="EMBL" id="WEIO01000001">
    <property type="protein sequence ID" value="KAB7709143.1"/>
    <property type="molecule type" value="Genomic_DNA"/>
</dbReference>
<sequence>MKKWIMAAAISGALFTGPIVSEAALGDQTLRSGMKHQDVKELQQALKSKGYYKSSVDMHFGPLTKSAVIKLQKAHGLTADGIAGKNTFRVLGKTAVHTSAAQNSHTYSKANTVSYAKKFMNVPYKWGGTTPSGFDCSGFLTYVYKNSANVSLPRTVAGIYAKGSKTSNPAVGDIVFFETYKKGASHAGIYLGGNQFIHSSTSKGVTISSLKESYWSKRYLGAKKY</sequence>
<keyword evidence="4" id="KW-0788">Thiol protease</keyword>
<evidence type="ECO:0000256" key="2">
    <source>
        <dbReference type="ARBA" id="ARBA00022670"/>
    </source>
</evidence>
<dbReference type="GO" id="GO:0006508">
    <property type="term" value="P:proteolysis"/>
    <property type="evidence" value="ECO:0007669"/>
    <property type="project" value="UniProtKB-KW"/>
</dbReference>
<keyword evidence="3" id="KW-0378">Hydrolase</keyword>
<dbReference type="Pfam" id="PF00877">
    <property type="entry name" value="NLPC_P60"/>
    <property type="match status" value="1"/>
</dbReference>
<keyword evidence="5" id="KW-0732">Signal</keyword>
<reference evidence="7 8" key="1">
    <citation type="submission" date="2019-10" db="EMBL/GenBank/DDBJ databases">
        <title>Bacillus aerolatum sp. nov., isolated from bioaerosol of sport playgrounds.</title>
        <authorList>
            <person name="Chen P."/>
            <person name="Zhang G."/>
        </authorList>
    </citation>
    <scope>NUCLEOTIDE SEQUENCE [LARGE SCALE GENOMIC DNA]</scope>
    <source>
        <strain evidence="7 8">CX253</strain>
    </source>
</reference>
<dbReference type="Proteomes" id="UP000429595">
    <property type="component" value="Unassembled WGS sequence"/>
</dbReference>
<evidence type="ECO:0000259" key="6">
    <source>
        <dbReference type="PROSITE" id="PS51935"/>
    </source>
</evidence>
<evidence type="ECO:0000256" key="1">
    <source>
        <dbReference type="ARBA" id="ARBA00007074"/>
    </source>
</evidence>
<dbReference type="PANTHER" id="PTHR47053">
    <property type="entry name" value="MUREIN DD-ENDOPEPTIDASE MEPH-RELATED"/>
    <property type="match status" value="1"/>
</dbReference>
<comment type="similarity">
    <text evidence="1">Belongs to the peptidase C40 family.</text>
</comment>
<dbReference type="InterPro" id="IPR036365">
    <property type="entry name" value="PGBD-like_sf"/>
</dbReference>
<gene>
    <name evidence="7" type="ORF">F9802_03280</name>
</gene>
<dbReference type="PANTHER" id="PTHR47053:SF1">
    <property type="entry name" value="MUREIN DD-ENDOPEPTIDASE MEPH-RELATED"/>
    <property type="match status" value="1"/>
</dbReference>
<keyword evidence="8" id="KW-1185">Reference proteome</keyword>
<dbReference type="InterPro" id="IPR000064">
    <property type="entry name" value="NLP_P60_dom"/>
</dbReference>
<dbReference type="InterPro" id="IPR036366">
    <property type="entry name" value="PGBDSf"/>
</dbReference>
<protein>
    <submittedName>
        <fullName evidence="7">Endopeptidase</fullName>
    </submittedName>
</protein>
<comment type="caution">
    <text evidence="7">The sequence shown here is derived from an EMBL/GenBank/DDBJ whole genome shotgun (WGS) entry which is preliminary data.</text>
</comment>
<dbReference type="Gene3D" id="1.10.101.10">
    <property type="entry name" value="PGBD-like superfamily/PGBD"/>
    <property type="match status" value="1"/>
</dbReference>
<dbReference type="InterPro" id="IPR038765">
    <property type="entry name" value="Papain-like_cys_pep_sf"/>
</dbReference>
<dbReference type="PROSITE" id="PS51935">
    <property type="entry name" value="NLPC_P60"/>
    <property type="match status" value="1"/>
</dbReference>
<feature type="chain" id="PRO_5026148891" evidence="5">
    <location>
        <begin position="24"/>
        <end position="225"/>
    </location>
</feature>
<dbReference type="Pfam" id="PF01471">
    <property type="entry name" value="PG_binding_1"/>
    <property type="match status" value="1"/>
</dbReference>
<feature type="domain" description="NlpC/P60" evidence="6">
    <location>
        <begin position="106"/>
        <end position="225"/>
    </location>
</feature>
<dbReference type="SUPFAM" id="SSF54001">
    <property type="entry name" value="Cysteine proteinases"/>
    <property type="match status" value="1"/>
</dbReference>
<evidence type="ECO:0000256" key="4">
    <source>
        <dbReference type="ARBA" id="ARBA00022807"/>
    </source>
</evidence>
<evidence type="ECO:0000256" key="3">
    <source>
        <dbReference type="ARBA" id="ARBA00022801"/>
    </source>
</evidence>
<dbReference type="AlphaFoldDB" id="A0A6I1FW35"/>
<organism evidence="7 8">
    <name type="scientific">Bacillus aerolatus</name>
    <dbReference type="NCBI Taxonomy" id="2653354"/>
    <lineage>
        <taxon>Bacteria</taxon>
        <taxon>Bacillati</taxon>
        <taxon>Bacillota</taxon>
        <taxon>Bacilli</taxon>
        <taxon>Bacillales</taxon>
        <taxon>Bacillaceae</taxon>
        <taxon>Bacillus</taxon>
    </lineage>
</organism>
<dbReference type="Gene3D" id="3.90.1720.10">
    <property type="entry name" value="endopeptidase domain like (from Nostoc punctiforme)"/>
    <property type="match status" value="1"/>
</dbReference>
<name>A0A6I1FW35_9BACI</name>
<evidence type="ECO:0000313" key="7">
    <source>
        <dbReference type="EMBL" id="KAB7709143.1"/>
    </source>
</evidence>
<dbReference type="SUPFAM" id="SSF47090">
    <property type="entry name" value="PGBD-like"/>
    <property type="match status" value="1"/>
</dbReference>
<dbReference type="RefSeq" id="WP_152149670.1">
    <property type="nucleotide sequence ID" value="NZ_WEIO01000001.1"/>
</dbReference>
<dbReference type="GO" id="GO:0008234">
    <property type="term" value="F:cysteine-type peptidase activity"/>
    <property type="evidence" value="ECO:0007669"/>
    <property type="project" value="UniProtKB-KW"/>
</dbReference>